<keyword evidence="2" id="KW-1185">Reference proteome</keyword>
<reference evidence="1 2" key="1">
    <citation type="submission" date="2007-08" db="EMBL/GenBank/DDBJ databases">
        <title>Complete sequence of Roseiflexus castenholzii DSM 13941.</title>
        <authorList>
            <consortium name="US DOE Joint Genome Institute"/>
            <person name="Copeland A."/>
            <person name="Lucas S."/>
            <person name="Lapidus A."/>
            <person name="Barry K."/>
            <person name="Glavina del Rio T."/>
            <person name="Dalin E."/>
            <person name="Tice H."/>
            <person name="Pitluck S."/>
            <person name="Thompson L.S."/>
            <person name="Brettin T."/>
            <person name="Bruce D."/>
            <person name="Detter J.C."/>
            <person name="Han C."/>
            <person name="Tapia R."/>
            <person name="Schmutz J."/>
            <person name="Larimer F."/>
            <person name="Land M."/>
            <person name="Hauser L."/>
            <person name="Kyrpides N."/>
            <person name="Mikhailova N."/>
            <person name="Bryant D.A."/>
            <person name="Hanada S."/>
            <person name="Tsukatani Y."/>
            <person name="Richardson P."/>
        </authorList>
    </citation>
    <scope>NUCLEOTIDE SEQUENCE [LARGE SCALE GENOMIC DNA]</scope>
    <source>
        <strain evidence="2">DSM 13941 / HLO8</strain>
    </source>
</reference>
<dbReference type="GO" id="GO:0033969">
    <property type="term" value="F:gamma-glutamyl-gamma-aminobutyrate hydrolase activity"/>
    <property type="evidence" value="ECO:0007669"/>
    <property type="project" value="TreeGrafter"/>
</dbReference>
<dbReference type="Pfam" id="PF07722">
    <property type="entry name" value="Peptidase_C26"/>
    <property type="match status" value="1"/>
</dbReference>
<dbReference type="FunFam" id="3.40.50.880:FF:000030">
    <property type="entry name" value="Gamma-glutamyl-gamma-aminobutyrate hydrolase PuuD"/>
    <property type="match status" value="1"/>
</dbReference>
<dbReference type="EMBL" id="CP000804">
    <property type="protein sequence ID" value="ABU56569.1"/>
    <property type="molecule type" value="Genomic_DNA"/>
</dbReference>
<dbReference type="SUPFAM" id="SSF52317">
    <property type="entry name" value="Class I glutamine amidotransferase-like"/>
    <property type="match status" value="1"/>
</dbReference>
<name>A7NGI2_ROSCS</name>
<dbReference type="CDD" id="cd01745">
    <property type="entry name" value="GATase1_2"/>
    <property type="match status" value="1"/>
</dbReference>
<dbReference type="OrthoDB" id="9813383at2"/>
<dbReference type="PANTHER" id="PTHR43235">
    <property type="entry name" value="GLUTAMINE AMIDOTRANSFERASE PB2B2.05-RELATED"/>
    <property type="match status" value="1"/>
</dbReference>
<dbReference type="Proteomes" id="UP000000263">
    <property type="component" value="Chromosome"/>
</dbReference>
<dbReference type="AlphaFoldDB" id="A7NGI2"/>
<organism evidence="1 2">
    <name type="scientific">Roseiflexus castenholzii (strain DSM 13941 / HLO8)</name>
    <dbReference type="NCBI Taxonomy" id="383372"/>
    <lineage>
        <taxon>Bacteria</taxon>
        <taxon>Bacillati</taxon>
        <taxon>Chloroflexota</taxon>
        <taxon>Chloroflexia</taxon>
        <taxon>Chloroflexales</taxon>
        <taxon>Roseiflexineae</taxon>
        <taxon>Roseiflexaceae</taxon>
        <taxon>Roseiflexus</taxon>
    </lineage>
</organism>
<evidence type="ECO:0000313" key="1">
    <source>
        <dbReference type="EMBL" id="ABU56569.1"/>
    </source>
</evidence>
<dbReference type="InterPro" id="IPR029062">
    <property type="entry name" value="Class_I_gatase-like"/>
</dbReference>
<dbReference type="eggNOG" id="COG2071">
    <property type="taxonomic scope" value="Bacteria"/>
</dbReference>
<dbReference type="STRING" id="383372.Rcas_0438"/>
<gene>
    <name evidence="1" type="ordered locus">Rcas_0438</name>
</gene>
<protein>
    <submittedName>
        <fullName evidence="1">Peptidase C26</fullName>
    </submittedName>
</protein>
<sequence length="255" mass="28071">MSHAHRPIIGVPCLLGIAHFAQNDAWFPKIYGNVIEYLHAIEAAGGAPMLIHLTTNAEVLDRLYRQIDGLLLAGGEDIDPARYGAPRHPKLGDPDPLQDDVEITLTQRALRDGKPVLAICRGIQLLNVALGGTLYQDIPSEVEGALNHNESTDRKDMTYLAHPIVIERDSRLADLLGVTEAPVNTLHHQALRDVAPTLRVTARAPDGIIEAVELESSEWVIGVQCHPEMLWNGADPRWARVFQAFVQEAGMHVEH</sequence>
<dbReference type="GO" id="GO:0005829">
    <property type="term" value="C:cytosol"/>
    <property type="evidence" value="ECO:0007669"/>
    <property type="project" value="TreeGrafter"/>
</dbReference>
<accession>A7NGI2</accession>
<dbReference type="InterPro" id="IPR044668">
    <property type="entry name" value="PuuD-like"/>
</dbReference>
<dbReference type="InterPro" id="IPR011697">
    <property type="entry name" value="Peptidase_C26"/>
</dbReference>
<evidence type="ECO:0000313" key="2">
    <source>
        <dbReference type="Proteomes" id="UP000000263"/>
    </source>
</evidence>
<proteinExistence type="predicted"/>
<dbReference type="Gene3D" id="3.40.50.880">
    <property type="match status" value="1"/>
</dbReference>
<dbReference type="PANTHER" id="PTHR43235:SF1">
    <property type="entry name" value="GLUTAMINE AMIDOTRANSFERASE PB2B2.05-RELATED"/>
    <property type="match status" value="1"/>
</dbReference>
<dbReference type="KEGG" id="rca:Rcas_0438"/>
<dbReference type="PROSITE" id="PS51273">
    <property type="entry name" value="GATASE_TYPE_1"/>
    <property type="match status" value="1"/>
</dbReference>
<dbReference type="RefSeq" id="WP_011997972.1">
    <property type="nucleotide sequence ID" value="NC_009767.1"/>
</dbReference>
<dbReference type="HOGENOM" id="CLU_030756_2_0_0"/>
<dbReference type="GO" id="GO:0006598">
    <property type="term" value="P:polyamine catabolic process"/>
    <property type="evidence" value="ECO:0007669"/>
    <property type="project" value="TreeGrafter"/>
</dbReference>